<dbReference type="HOGENOM" id="CLU_1649483_0_0_9"/>
<dbReference type="Proteomes" id="UP000013777">
    <property type="component" value="Unassembled WGS sequence"/>
</dbReference>
<proteinExistence type="predicted"/>
<reference evidence="1 2" key="1">
    <citation type="submission" date="2013-02" db="EMBL/GenBank/DDBJ databases">
        <title>The Genome Sequence of Enterococcus asini ATCC_700915.</title>
        <authorList>
            <consortium name="The Broad Institute Genome Sequencing Platform"/>
            <consortium name="The Broad Institute Genome Sequencing Center for Infectious Disease"/>
            <person name="Earl A.M."/>
            <person name="Gilmore M.S."/>
            <person name="Lebreton F."/>
            <person name="Walker B."/>
            <person name="Young S.K."/>
            <person name="Zeng Q."/>
            <person name="Gargeya S."/>
            <person name="Fitzgerald M."/>
            <person name="Haas B."/>
            <person name="Abouelleil A."/>
            <person name="Alvarado L."/>
            <person name="Arachchi H.M."/>
            <person name="Berlin A.M."/>
            <person name="Chapman S.B."/>
            <person name="Dewar J."/>
            <person name="Goldberg J."/>
            <person name="Griggs A."/>
            <person name="Gujja S."/>
            <person name="Hansen M."/>
            <person name="Howarth C."/>
            <person name="Imamovic A."/>
            <person name="Larimer J."/>
            <person name="McCowan C."/>
            <person name="Murphy C."/>
            <person name="Neiman D."/>
            <person name="Pearson M."/>
            <person name="Priest M."/>
            <person name="Roberts A."/>
            <person name="Saif S."/>
            <person name="Shea T."/>
            <person name="Sisk P."/>
            <person name="Sykes S."/>
            <person name="Wortman J."/>
            <person name="Nusbaum C."/>
            <person name="Birren B."/>
        </authorList>
    </citation>
    <scope>NUCLEOTIDE SEQUENCE [LARGE SCALE GENOMIC DNA]</scope>
    <source>
        <strain evidence="1 2">ATCC 700915</strain>
    </source>
</reference>
<keyword evidence="2" id="KW-1185">Reference proteome</keyword>
<evidence type="ECO:0000313" key="1">
    <source>
        <dbReference type="EMBL" id="EOH89160.1"/>
    </source>
</evidence>
<organism evidence="1 2">
    <name type="scientific">Enterococcus asini ATCC 700915</name>
    <dbReference type="NCBI Taxonomy" id="1158606"/>
    <lineage>
        <taxon>Bacteria</taxon>
        <taxon>Bacillati</taxon>
        <taxon>Bacillota</taxon>
        <taxon>Bacilli</taxon>
        <taxon>Lactobacillales</taxon>
        <taxon>Enterococcaceae</taxon>
        <taxon>Enterococcus</taxon>
    </lineage>
</organism>
<evidence type="ECO:0000313" key="2">
    <source>
        <dbReference type="Proteomes" id="UP000013777"/>
    </source>
</evidence>
<name>R2S0W8_9ENTE</name>
<accession>R2S0W8</accession>
<sequence>MSSTTDKMTAYFEERQAAQKAEREKHEALLQDVKEYPLQSVFDFVKVKNGGTEGVAPDAQKFYAKATQADMEGYLDAAEAENLRIIKLTEDERFIHNRAAISYQDATRQQELVEAARNQLANFRQKVQVTLFDGTPVSEVEKPATGGVGVKVPVTFEGAE</sequence>
<protein>
    <submittedName>
        <fullName evidence="1">Uncharacterized protein</fullName>
    </submittedName>
</protein>
<gene>
    <name evidence="1" type="ORF">UAS_00699</name>
</gene>
<dbReference type="RefSeq" id="WP_010753350.1">
    <property type="nucleotide sequence ID" value="NZ_KB946293.1"/>
</dbReference>
<comment type="caution">
    <text evidence="1">The sequence shown here is derived from an EMBL/GenBank/DDBJ whole genome shotgun (WGS) entry which is preliminary data.</text>
</comment>
<dbReference type="STRING" id="57732.RU94_GL001752"/>
<dbReference type="EMBL" id="AJAP01000007">
    <property type="protein sequence ID" value="EOH89160.1"/>
    <property type="molecule type" value="Genomic_DNA"/>
</dbReference>
<dbReference type="AlphaFoldDB" id="R2S0W8"/>
<dbReference type="PATRIC" id="fig|1158606.3.peg.660"/>